<reference evidence="1" key="1">
    <citation type="journal article" date="2023" name="IMA Fungus">
        <title>Comparative genomic study of the Penicillium genus elucidates a diverse pangenome and 15 lateral gene transfer events.</title>
        <authorList>
            <person name="Petersen C."/>
            <person name="Sorensen T."/>
            <person name="Nielsen M.R."/>
            <person name="Sondergaard T.E."/>
            <person name="Sorensen J.L."/>
            <person name="Fitzpatrick D.A."/>
            <person name="Frisvad J.C."/>
            <person name="Nielsen K.L."/>
        </authorList>
    </citation>
    <scope>NUCLEOTIDE SEQUENCE</scope>
    <source>
        <strain evidence="1">IBT 17514</strain>
    </source>
</reference>
<protein>
    <submittedName>
        <fullName evidence="1">Vegetative incompatibility protein HET-E-1</fullName>
    </submittedName>
</protein>
<reference evidence="1" key="2">
    <citation type="submission" date="2023-01" db="EMBL/GenBank/DDBJ databases">
        <authorList>
            <person name="Petersen C."/>
        </authorList>
    </citation>
    <scope>NUCLEOTIDE SEQUENCE</scope>
    <source>
        <strain evidence="1">IBT 17514</strain>
    </source>
</reference>
<keyword evidence="2" id="KW-1185">Reference proteome</keyword>
<comment type="caution">
    <text evidence="1">The sequence shown here is derived from an EMBL/GenBank/DDBJ whole genome shotgun (WGS) entry which is preliminary data.</text>
</comment>
<organism evidence="1 2">
    <name type="scientific">Penicillium malachiteum</name>
    <dbReference type="NCBI Taxonomy" id="1324776"/>
    <lineage>
        <taxon>Eukaryota</taxon>
        <taxon>Fungi</taxon>
        <taxon>Dikarya</taxon>
        <taxon>Ascomycota</taxon>
        <taxon>Pezizomycotina</taxon>
        <taxon>Eurotiomycetes</taxon>
        <taxon>Eurotiomycetidae</taxon>
        <taxon>Eurotiales</taxon>
        <taxon>Aspergillaceae</taxon>
        <taxon>Penicillium</taxon>
    </lineage>
</organism>
<accession>A0AAD6HXF2</accession>
<gene>
    <name evidence="1" type="ORF">N7493_000574</name>
</gene>
<sequence length="217" mass="24532">MVVIDALDKCECDKDIMIIIKLLLQTDCSTVVPLKFFITSRFKLPIHLRFKGVQDKFIKKILQHEAYGDLDQIYLPVLEQMVNGLKSTTQSNAISEFKLIVGSIITLVNPLGATPLVSLLDISTKKVNNRLQMLHSVLNIPINSTAPIRIFHKLFDFLIYPDPKDVNEFCVDEKATYMMLVDRCLMLLFYSGYLKQDICGLGAPGTSCTNVDQQMIN</sequence>
<name>A0AAD6HXF2_9EURO</name>
<dbReference type="Proteomes" id="UP001215712">
    <property type="component" value="Unassembled WGS sequence"/>
</dbReference>
<proteinExistence type="predicted"/>
<evidence type="ECO:0000313" key="2">
    <source>
        <dbReference type="Proteomes" id="UP001215712"/>
    </source>
</evidence>
<evidence type="ECO:0000313" key="1">
    <source>
        <dbReference type="EMBL" id="KAJ5740702.1"/>
    </source>
</evidence>
<dbReference type="AlphaFoldDB" id="A0AAD6HXF2"/>
<dbReference type="EMBL" id="JAQJAN010000001">
    <property type="protein sequence ID" value="KAJ5740702.1"/>
    <property type="molecule type" value="Genomic_DNA"/>
</dbReference>